<accession>A0A5C6FCM7</accession>
<protein>
    <recommendedName>
        <fullName evidence="3">RNA polymerase sigma factor</fullName>
    </recommendedName>
</protein>
<name>A0A5C6FCM7_9BACT</name>
<organism evidence="1 2">
    <name type="scientific">Rubripirellula reticaptiva</name>
    <dbReference type="NCBI Taxonomy" id="2528013"/>
    <lineage>
        <taxon>Bacteria</taxon>
        <taxon>Pseudomonadati</taxon>
        <taxon>Planctomycetota</taxon>
        <taxon>Planctomycetia</taxon>
        <taxon>Pirellulales</taxon>
        <taxon>Pirellulaceae</taxon>
        <taxon>Rubripirellula</taxon>
    </lineage>
</organism>
<sequence length="230" mass="25006">MADLTSSATGRTSSINLVRSSHPWTQADSAAGFVLRYLSPMRRQLTAILGSSDLADESLKLLLGHLVSVGFGEHKRGRLRDFLLRGIRSAAKSAVAELPEGSRPTLDLESITLESKQWLTYWREGLLERAWRSLERQEHTSPESPVYTVLHGATKSTPATPAMLVLQIASESGLKIDEATVQKTLAEARTLFAQLIADEVAETLEAPTSEDVKREIALLGLGKAFSGIAV</sequence>
<proteinExistence type="predicted"/>
<comment type="caution">
    <text evidence="1">The sequence shown here is derived from an EMBL/GenBank/DDBJ whole genome shotgun (WGS) entry which is preliminary data.</text>
</comment>
<gene>
    <name evidence="1" type="ORF">Poly59_02380</name>
</gene>
<reference evidence="1 2" key="1">
    <citation type="submission" date="2019-02" db="EMBL/GenBank/DDBJ databases">
        <title>Deep-cultivation of Planctomycetes and their phenomic and genomic characterization uncovers novel biology.</title>
        <authorList>
            <person name="Wiegand S."/>
            <person name="Jogler M."/>
            <person name="Boedeker C."/>
            <person name="Pinto D."/>
            <person name="Vollmers J."/>
            <person name="Rivas-Marin E."/>
            <person name="Kohn T."/>
            <person name="Peeters S.H."/>
            <person name="Heuer A."/>
            <person name="Rast P."/>
            <person name="Oberbeckmann S."/>
            <person name="Bunk B."/>
            <person name="Jeske O."/>
            <person name="Meyerdierks A."/>
            <person name="Storesund J.E."/>
            <person name="Kallscheuer N."/>
            <person name="Luecker S."/>
            <person name="Lage O.M."/>
            <person name="Pohl T."/>
            <person name="Merkel B.J."/>
            <person name="Hornburger P."/>
            <person name="Mueller R.-W."/>
            <person name="Bruemmer F."/>
            <person name="Labrenz M."/>
            <person name="Spormann A.M."/>
            <person name="Op Den Camp H."/>
            <person name="Overmann J."/>
            <person name="Amann R."/>
            <person name="Jetten M.S.M."/>
            <person name="Mascher T."/>
            <person name="Medema M.H."/>
            <person name="Devos D.P."/>
            <person name="Kaster A.-K."/>
            <person name="Ovreas L."/>
            <person name="Rohde M."/>
            <person name="Galperin M.Y."/>
            <person name="Jogler C."/>
        </authorList>
    </citation>
    <scope>NUCLEOTIDE SEQUENCE [LARGE SCALE GENOMIC DNA]</scope>
    <source>
        <strain evidence="1 2">Poly59</strain>
    </source>
</reference>
<keyword evidence="2" id="KW-1185">Reference proteome</keyword>
<evidence type="ECO:0000313" key="2">
    <source>
        <dbReference type="Proteomes" id="UP000317977"/>
    </source>
</evidence>
<dbReference type="EMBL" id="SJPX01000001">
    <property type="protein sequence ID" value="TWU57331.1"/>
    <property type="molecule type" value="Genomic_DNA"/>
</dbReference>
<evidence type="ECO:0008006" key="3">
    <source>
        <dbReference type="Google" id="ProtNLM"/>
    </source>
</evidence>
<dbReference type="OrthoDB" id="286312at2"/>
<dbReference type="RefSeq" id="WP_146532252.1">
    <property type="nucleotide sequence ID" value="NZ_SJPX01000001.1"/>
</dbReference>
<dbReference type="AlphaFoldDB" id="A0A5C6FCM7"/>
<evidence type="ECO:0000313" key="1">
    <source>
        <dbReference type="EMBL" id="TWU57331.1"/>
    </source>
</evidence>
<dbReference type="Proteomes" id="UP000317977">
    <property type="component" value="Unassembled WGS sequence"/>
</dbReference>